<dbReference type="InterPro" id="IPR001124">
    <property type="entry name" value="Lipid-bd_serum_glycop_C"/>
</dbReference>
<dbReference type="Pfam" id="PF02886">
    <property type="entry name" value="LBP_BPI_CETP_C"/>
    <property type="match status" value="1"/>
</dbReference>
<feature type="domain" description="Lipid-binding serum glycoprotein C-terminal" evidence="2">
    <location>
        <begin position="269"/>
        <end position="471"/>
    </location>
</feature>
<dbReference type="PANTHER" id="PTHR10504:SF131">
    <property type="entry name" value="BPI2 DOMAIN-CONTAINING PROTEIN"/>
    <property type="match status" value="1"/>
</dbReference>
<keyword evidence="1" id="KW-0732">Signal</keyword>
<accession>A0A078A0A3</accession>
<dbReference type="Gene3D" id="3.15.20.10">
    <property type="entry name" value="Bactericidal permeability-increasing protein, domain 2"/>
    <property type="match status" value="1"/>
</dbReference>
<organism evidence="3 4">
    <name type="scientific">Stylonychia lemnae</name>
    <name type="common">Ciliate</name>
    <dbReference type="NCBI Taxonomy" id="5949"/>
    <lineage>
        <taxon>Eukaryota</taxon>
        <taxon>Sar</taxon>
        <taxon>Alveolata</taxon>
        <taxon>Ciliophora</taxon>
        <taxon>Intramacronucleata</taxon>
        <taxon>Spirotrichea</taxon>
        <taxon>Stichotrichia</taxon>
        <taxon>Sporadotrichida</taxon>
        <taxon>Oxytrichidae</taxon>
        <taxon>Stylonychinae</taxon>
        <taxon>Stylonychia</taxon>
    </lineage>
</organism>
<sequence>MTQNLVLILALCAFSTIANANLAGTAAAVDIGVVNQVKNWAMPTVLNIINNYDVGKIEFSEGQVDNIKINLAIQDLNSINVGFVGASNSISCHAQDISGEMSGSYKFKFLFLSTSGNFKVRIDDGGATINMLVPLLSQTINGKKIPAVGINNFNLNIDSSKIHIDLSGSIIADIADAFVSLFKSLILGKINGIINDDIPPIIKDKINGIVADTNGIASFYKELALDFTFVTDPIITDNNMALFLNATIYNSTSGYKIPGEQAEDIQVLPSVANSVQMSLSHYTADSFLMAIHEENLLQYTVDGVSFPSIAEELTTTYLDGLLPGLVQKYGDNIPVQIALIAKTAPRSLFQKDALGVIIDLDLTFIVKNEVAIVVTLYDFISRVDLKLTGANLTAQLLSIKIDHATATDSKIGDFNAQDFKDFLNVSSRIVIPFINNLLLEKAFTLPSSFFGVVQVNSAQFQSFDNYLAISIVPQFI</sequence>
<dbReference type="EMBL" id="CCKQ01004418">
    <property type="protein sequence ID" value="CDW75575.1"/>
    <property type="molecule type" value="Genomic_DNA"/>
</dbReference>
<feature type="signal peptide" evidence="1">
    <location>
        <begin position="1"/>
        <end position="20"/>
    </location>
</feature>
<dbReference type="InParanoid" id="A0A078A0A3"/>
<proteinExistence type="predicted"/>
<dbReference type="OMA" id="NSISCHA"/>
<evidence type="ECO:0000313" key="3">
    <source>
        <dbReference type="EMBL" id="CDW75575.1"/>
    </source>
</evidence>
<protein>
    <submittedName>
        <fullName evidence="3">Bactericidal permeability-increasing protein</fullName>
    </submittedName>
</protein>
<feature type="chain" id="PRO_5001729076" evidence="1">
    <location>
        <begin position="21"/>
        <end position="476"/>
    </location>
</feature>
<dbReference type="GO" id="GO:0008289">
    <property type="term" value="F:lipid binding"/>
    <property type="evidence" value="ECO:0007669"/>
    <property type="project" value="InterPro"/>
</dbReference>
<dbReference type="PANTHER" id="PTHR10504">
    <property type="entry name" value="BACTERICIDAL PERMEABILITY-INCREASING BPI PROTEIN-RELATED"/>
    <property type="match status" value="1"/>
</dbReference>
<evidence type="ECO:0000259" key="2">
    <source>
        <dbReference type="SMART" id="SM00329"/>
    </source>
</evidence>
<dbReference type="SUPFAM" id="SSF55394">
    <property type="entry name" value="Bactericidal permeability-increasing protein, BPI"/>
    <property type="match status" value="2"/>
</dbReference>
<gene>
    <name evidence="3" type="primary">Contig13017.g13876</name>
    <name evidence="3" type="ORF">STYLEM_4565</name>
</gene>
<dbReference type="SMART" id="SM00329">
    <property type="entry name" value="BPI2"/>
    <property type="match status" value="1"/>
</dbReference>
<dbReference type="InterPro" id="IPR032942">
    <property type="entry name" value="BPI/LBP/Plunc"/>
</dbReference>
<evidence type="ECO:0000313" key="4">
    <source>
        <dbReference type="Proteomes" id="UP000039865"/>
    </source>
</evidence>
<name>A0A078A0A3_STYLE</name>
<dbReference type="Gene3D" id="3.15.10.10">
    <property type="entry name" value="Bactericidal permeability-increasing protein, domain 1"/>
    <property type="match status" value="1"/>
</dbReference>
<reference evidence="3 4" key="1">
    <citation type="submission" date="2014-06" db="EMBL/GenBank/DDBJ databases">
        <authorList>
            <person name="Swart Estienne"/>
        </authorList>
    </citation>
    <scope>NUCLEOTIDE SEQUENCE [LARGE SCALE GENOMIC DNA]</scope>
    <source>
        <strain evidence="3 4">130c</strain>
    </source>
</reference>
<dbReference type="InterPro" id="IPR017943">
    <property type="entry name" value="Bactericidal_perm-incr_a/b_dom"/>
</dbReference>
<keyword evidence="4" id="KW-1185">Reference proteome</keyword>
<dbReference type="Proteomes" id="UP000039865">
    <property type="component" value="Unassembled WGS sequence"/>
</dbReference>
<evidence type="ECO:0000256" key="1">
    <source>
        <dbReference type="SAM" id="SignalP"/>
    </source>
</evidence>
<dbReference type="AlphaFoldDB" id="A0A078A0A3"/>